<evidence type="ECO:0000313" key="1">
    <source>
        <dbReference type="EMBL" id="VEL35015.1"/>
    </source>
</evidence>
<dbReference type="AlphaFoldDB" id="A0A3S5CNB9"/>
<evidence type="ECO:0000313" key="2">
    <source>
        <dbReference type="Proteomes" id="UP000784294"/>
    </source>
</evidence>
<dbReference type="Proteomes" id="UP000784294">
    <property type="component" value="Unassembled WGS sequence"/>
</dbReference>
<proteinExistence type="predicted"/>
<comment type="caution">
    <text evidence="1">The sequence shown here is derived from an EMBL/GenBank/DDBJ whole genome shotgun (WGS) entry which is preliminary data.</text>
</comment>
<sequence length="117" mass="13304">MGVVVEPHFRNLEQKVAQSCECTIVEDAHKPTNMSYDAREVHLNVPAKRMGSPRNLSIQVPYEAGFRSVFKSLHSYHMAGQSVGTLCLKTKNRIWPNMYADIKDNMLYGDEYLPKSS</sequence>
<name>A0A3S5CNB9_9PLAT</name>
<dbReference type="EMBL" id="CAAALY010248875">
    <property type="protein sequence ID" value="VEL35015.1"/>
    <property type="molecule type" value="Genomic_DNA"/>
</dbReference>
<accession>A0A3S5CNB9</accession>
<reference evidence="1" key="1">
    <citation type="submission" date="2018-11" db="EMBL/GenBank/DDBJ databases">
        <authorList>
            <consortium name="Pathogen Informatics"/>
        </authorList>
    </citation>
    <scope>NUCLEOTIDE SEQUENCE</scope>
</reference>
<keyword evidence="2" id="KW-1185">Reference proteome</keyword>
<organism evidence="1 2">
    <name type="scientific">Protopolystoma xenopodis</name>
    <dbReference type="NCBI Taxonomy" id="117903"/>
    <lineage>
        <taxon>Eukaryota</taxon>
        <taxon>Metazoa</taxon>
        <taxon>Spiralia</taxon>
        <taxon>Lophotrochozoa</taxon>
        <taxon>Platyhelminthes</taxon>
        <taxon>Monogenea</taxon>
        <taxon>Polyopisthocotylea</taxon>
        <taxon>Polystomatidea</taxon>
        <taxon>Polystomatidae</taxon>
        <taxon>Protopolystoma</taxon>
    </lineage>
</organism>
<gene>
    <name evidence="1" type="ORF">PXEA_LOCUS28455</name>
</gene>
<protein>
    <submittedName>
        <fullName evidence="1">Uncharacterized protein</fullName>
    </submittedName>
</protein>